<evidence type="ECO:0000313" key="2">
    <source>
        <dbReference type="Proteomes" id="UP001480595"/>
    </source>
</evidence>
<name>A0ABR1WSE8_9PEZI</name>
<dbReference type="EMBL" id="JAQQWL010000002">
    <property type="protein sequence ID" value="KAK8086068.1"/>
    <property type="molecule type" value="Genomic_DNA"/>
</dbReference>
<comment type="caution">
    <text evidence="1">The sequence shown here is derived from an EMBL/GenBank/DDBJ whole genome shotgun (WGS) entry which is preliminary data.</text>
</comment>
<reference evidence="1 2" key="1">
    <citation type="submission" date="2023-01" db="EMBL/GenBank/DDBJ databases">
        <title>Analysis of 21 Apiospora genomes using comparative genomics revels a genus with tremendous synthesis potential of carbohydrate active enzymes and secondary metabolites.</title>
        <authorList>
            <person name="Sorensen T."/>
        </authorList>
    </citation>
    <scope>NUCLEOTIDE SEQUENCE [LARGE SCALE GENOMIC DNA]</scope>
    <source>
        <strain evidence="1 2">CBS 135458</strain>
    </source>
</reference>
<organism evidence="1 2">
    <name type="scientific">Apiospora phragmitis</name>
    <dbReference type="NCBI Taxonomy" id="2905665"/>
    <lineage>
        <taxon>Eukaryota</taxon>
        <taxon>Fungi</taxon>
        <taxon>Dikarya</taxon>
        <taxon>Ascomycota</taxon>
        <taxon>Pezizomycotina</taxon>
        <taxon>Sordariomycetes</taxon>
        <taxon>Xylariomycetidae</taxon>
        <taxon>Amphisphaeriales</taxon>
        <taxon>Apiosporaceae</taxon>
        <taxon>Apiospora</taxon>
    </lineage>
</organism>
<sequence length="69" mass="7912">MRRSAKLLLHYIGGLGEWGDIHHGNSEISVLVICQCELVYREFVWAQDVSEFSYGQPESSLFVHLTMDL</sequence>
<accession>A0ABR1WSE8</accession>
<evidence type="ECO:0000313" key="1">
    <source>
        <dbReference type="EMBL" id="KAK8086068.1"/>
    </source>
</evidence>
<protein>
    <submittedName>
        <fullName evidence="1">Uncharacterized protein</fullName>
    </submittedName>
</protein>
<dbReference type="GeneID" id="92085514"/>
<dbReference type="RefSeq" id="XP_066720592.1">
    <property type="nucleotide sequence ID" value="XM_066852451.1"/>
</dbReference>
<gene>
    <name evidence="1" type="ORF">PG994_001042</name>
</gene>
<proteinExistence type="predicted"/>
<dbReference type="Proteomes" id="UP001480595">
    <property type="component" value="Unassembled WGS sequence"/>
</dbReference>
<keyword evidence="2" id="KW-1185">Reference proteome</keyword>